<evidence type="ECO:0000256" key="1">
    <source>
        <dbReference type="SAM" id="MobiDB-lite"/>
    </source>
</evidence>
<name>A0A2S6CWV9_9CYAN</name>
<dbReference type="EMBL" id="PGEM01000033">
    <property type="protein sequence ID" value="PPJ64274.1"/>
    <property type="molecule type" value="Genomic_DNA"/>
</dbReference>
<protein>
    <submittedName>
        <fullName evidence="2">Uncharacterized protein</fullName>
    </submittedName>
</protein>
<gene>
    <name evidence="2" type="ORF">CUN59_05650</name>
</gene>
<reference evidence="2 3" key="1">
    <citation type="submission" date="2018-02" db="EMBL/GenBank/DDBJ databases">
        <title>Discovery of a pederin family compound in a non-symbiotic bloom-forming cyanobacterium.</title>
        <authorList>
            <person name="Kust A."/>
            <person name="Mares J."/>
            <person name="Jokela J."/>
            <person name="Urajova P."/>
            <person name="Hajek J."/>
            <person name="Saurav K."/>
            <person name="Voracova K."/>
            <person name="Fewer D.P."/>
            <person name="Haapaniemi E."/>
            <person name="Permi P."/>
            <person name="Rehakova K."/>
            <person name="Sivonen K."/>
            <person name="Hrouzek P."/>
        </authorList>
    </citation>
    <scope>NUCLEOTIDE SEQUENCE [LARGE SCALE GENOMIC DNA]</scope>
    <source>
        <strain evidence="2 3">CHARLIE-1</strain>
    </source>
</reference>
<feature type="region of interest" description="Disordered" evidence="1">
    <location>
        <begin position="34"/>
        <end position="66"/>
    </location>
</feature>
<sequence length="66" mass="7179">MKSFRFSPGKSKHNKFFRLATSAIAALAICSKTHPESRIPTPPPLPNPVVPKPESTNHNTQNVGLS</sequence>
<accession>A0A2S6CWV9</accession>
<feature type="compositionally biased region" description="Polar residues" evidence="1">
    <location>
        <begin position="54"/>
        <end position="66"/>
    </location>
</feature>
<comment type="caution">
    <text evidence="2">The sequence shown here is derived from an EMBL/GenBank/DDBJ whole genome shotgun (WGS) entry which is preliminary data.</text>
</comment>
<dbReference type="RefSeq" id="WP_104386918.1">
    <property type="nucleotide sequence ID" value="NZ_PGEM01000033.1"/>
</dbReference>
<keyword evidence="3" id="KW-1185">Reference proteome</keyword>
<organism evidence="2 3">
    <name type="scientific">Cuspidothrix issatschenkoi CHARLIE-1</name>
    <dbReference type="NCBI Taxonomy" id="2052836"/>
    <lineage>
        <taxon>Bacteria</taxon>
        <taxon>Bacillati</taxon>
        <taxon>Cyanobacteriota</taxon>
        <taxon>Cyanophyceae</taxon>
        <taxon>Nostocales</taxon>
        <taxon>Aphanizomenonaceae</taxon>
        <taxon>Cuspidothrix</taxon>
    </lineage>
</organism>
<proteinExistence type="predicted"/>
<evidence type="ECO:0000313" key="3">
    <source>
        <dbReference type="Proteomes" id="UP000239589"/>
    </source>
</evidence>
<dbReference type="AlphaFoldDB" id="A0A2S6CWV9"/>
<feature type="compositionally biased region" description="Pro residues" evidence="1">
    <location>
        <begin position="40"/>
        <end position="51"/>
    </location>
</feature>
<dbReference type="Proteomes" id="UP000239589">
    <property type="component" value="Unassembled WGS sequence"/>
</dbReference>
<evidence type="ECO:0000313" key="2">
    <source>
        <dbReference type="EMBL" id="PPJ64274.1"/>
    </source>
</evidence>